<keyword evidence="1 2" id="KW-1015">Disulfide bond</keyword>
<proteinExistence type="predicted"/>
<dbReference type="SMART" id="SM00032">
    <property type="entry name" value="CCP"/>
    <property type="match status" value="1"/>
</dbReference>
<dbReference type="PROSITE" id="PS50923">
    <property type="entry name" value="SUSHI"/>
    <property type="match status" value="1"/>
</dbReference>
<name>A0AAE0TGL0_9BIVA</name>
<dbReference type="Pfam" id="PF00084">
    <property type="entry name" value="Sushi"/>
    <property type="match status" value="1"/>
</dbReference>
<sequence length="209" mass="23987">MVASTECPEFTKITANTSFITIQNIAELIPNVFNRSVGTQITLSCVDGYKLVGNKYIECLSTGRWNATVPACQLNTLTSGNSSSNVTSITRKISSGENQMTILIIIVNIVAVIALITLLTLCCCLFWRNRQRRYEKKVKVDHLYTDYYRPRPTHVTGSTVYYNSGYTRDQNDFRWDSTSAEEPRHIDEGRDQWMEIQPYFKIPRPYYVK</sequence>
<comment type="caution">
    <text evidence="2">Lacks conserved residue(s) required for the propagation of feature annotation.</text>
</comment>
<evidence type="ECO:0000256" key="2">
    <source>
        <dbReference type="PROSITE-ProRule" id="PRU00302"/>
    </source>
</evidence>
<dbReference type="InterPro" id="IPR000436">
    <property type="entry name" value="Sushi_SCR_CCP_dom"/>
</dbReference>
<keyword evidence="2" id="KW-0768">Sushi</keyword>
<feature type="transmembrane region" description="Helical" evidence="3">
    <location>
        <begin position="100"/>
        <end position="127"/>
    </location>
</feature>
<evidence type="ECO:0000313" key="5">
    <source>
        <dbReference type="EMBL" id="KAK3609969.1"/>
    </source>
</evidence>
<evidence type="ECO:0000259" key="4">
    <source>
        <dbReference type="PROSITE" id="PS50923"/>
    </source>
</evidence>
<dbReference type="AlphaFoldDB" id="A0AAE0TGL0"/>
<gene>
    <name evidence="5" type="ORF">CHS0354_011805</name>
</gene>
<dbReference type="Gene3D" id="2.10.70.10">
    <property type="entry name" value="Complement Module, domain 1"/>
    <property type="match status" value="1"/>
</dbReference>
<dbReference type="EMBL" id="JAEAOA010000720">
    <property type="protein sequence ID" value="KAK3609969.1"/>
    <property type="molecule type" value="Genomic_DNA"/>
</dbReference>
<keyword evidence="3" id="KW-0812">Transmembrane</keyword>
<reference evidence="5" key="2">
    <citation type="journal article" date="2021" name="Genome Biol. Evol.">
        <title>Developing a high-quality reference genome for a parasitic bivalve with doubly uniparental inheritance (Bivalvia: Unionida).</title>
        <authorList>
            <person name="Smith C.H."/>
        </authorList>
    </citation>
    <scope>NUCLEOTIDE SEQUENCE</scope>
    <source>
        <strain evidence="5">CHS0354</strain>
        <tissue evidence="5">Mantle</tissue>
    </source>
</reference>
<evidence type="ECO:0000256" key="1">
    <source>
        <dbReference type="ARBA" id="ARBA00023157"/>
    </source>
</evidence>
<dbReference type="SUPFAM" id="SSF57535">
    <property type="entry name" value="Complement control module/SCR domain"/>
    <property type="match status" value="1"/>
</dbReference>
<feature type="disulfide bond" evidence="2">
    <location>
        <begin position="45"/>
        <end position="72"/>
    </location>
</feature>
<accession>A0AAE0TGL0</accession>
<dbReference type="Proteomes" id="UP001195483">
    <property type="component" value="Unassembled WGS sequence"/>
</dbReference>
<reference evidence="5" key="1">
    <citation type="journal article" date="2021" name="Genome Biol. Evol.">
        <title>A High-Quality Reference Genome for a Parasitic Bivalve with Doubly Uniparental Inheritance (Bivalvia: Unionida).</title>
        <authorList>
            <person name="Smith C.H."/>
        </authorList>
    </citation>
    <scope>NUCLEOTIDE SEQUENCE</scope>
    <source>
        <strain evidence="5">CHS0354</strain>
    </source>
</reference>
<feature type="domain" description="Sushi" evidence="4">
    <location>
        <begin position="5"/>
        <end position="74"/>
    </location>
</feature>
<organism evidence="5 6">
    <name type="scientific">Potamilus streckersoni</name>
    <dbReference type="NCBI Taxonomy" id="2493646"/>
    <lineage>
        <taxon>Eukaryota</taxon>
        <taxon>Metazoa</taxon>
        <taxon>Spiralia</taxon>
        <taxon>Lophotrochozoa</taxon>
        <taxon>Mollusca</taxon>
        <taxon>Bivalvia</taxon>
        <taxon>Autobranchia</taxon>
        <taxon>Heteroconchia</taxon>
        <taxon>Palaeoheterodonta</taxon>
        <taxon>Unionida</taxon>
        <taxon>Unionoidea</taxon>
        <taxon>Unionidae</taxon>
        <taxon>Ambleminae</taxon>
        <taxon>Lampsilini</taxon>
        <taxon>Potamilus</taxon>
    </lineage>
</organism>
<dbReference type="CDD" id="cd00033">
    <property type="entry name" value="CCP"/>
    <property type="match status" value="1"/>
</dbReference>
<keyword evidence="3" id="KW-1133">Transmembrane helix</keyword>
<comment type="caution">
    <text evidence="5">The sequence shown here is derived from an EMBL/GenBank/DDBJ whole genome shotgun (WGS) entry which is preliminary data.</text>
</comment>
<reference evidence="5" key="3">
    <citation type="submission" date="2023-05" db="EMBL/GenBank/DDBJ databases">
        <authorList>
            <person name="Smith C.H."/>
        </authorList>
    </citation>
    <scope>NUCLEOTIDE SEQUENCE</scope>
    <source>
        <strain evidence="5">CHS0354</strain>
        <tissue evidence="5">Mantle</tissue>
    </source>
</reference>
<dbReference type="InterPro" id="IPR035976">
    <property type="entry name" value="Sushi/SCR/CCP_sf"/>
</dbReference>
<keyword evidence="3" id="KW-0472">Membrane</keyword>
<evidence type="ECO:0000313" key="6">
    <source>
        <dbReference type="Proteomes" id="UP001195483"/>
    </source>
</evidence>
<evidence type="ECO:0000256" key="3">
    <source>
        <dbReference type="SAM" id="Phobius"/>
    </source>
</evidence>
<protein>
    <recommendedName>
        <fullName evidence="4">Sushi domain-containing protein</fullName>
    </recommendedName>
</protein>
<keyword evidence="6" id="KW-1185">Reference proteome</keyword>